<dbReference type="Pfam" id="PF00611">
    <property type="entry name" value="FCH"/>
    <property type="match status" value="1"/>
</dbReference>
<feature type="domain" description="MHD" evidence="3">
    <location>
        <begin position="584"/>
        <end position="856"/>
    </location>
</feature>
<dbReference type="PANTHER" id="PTHR23065:SF54">
    <property type="entry name" value="SUPPRESSOR OF YEAST PROFILIN DELETION"/>
    <property type="match status" value="1"/>
</dbReference>
<feature type="region of interest" description="Disordered" evidence="2">
    <location>
        <begin position="141"/>
        <end position="161"/>
    </location>
</feature>
<dbReference type="FunFam" id="1.20.1270.60:FF:000102">
    <property type="entry name" value="WGS project CABT00000000 data, contig 2.23"/>
    <property type="match status" value="1"/>
</dbReference>
<protein>
    <submittedName>
        <fullName evidence="4">Cytoskeletal protein syp1</fullName>
    </submittedName>
</protein>
<dbReference type="InterPro" id="IPR049609">
    <property type="entry name" value="Syp1-like_MHD"/>
</dbReference>
<reference evidence="4 5" key="1">
    <citation type="submission" date="2018-05" db="EMBL/GenBank/DDBJ databases">
        <title>Genome sequencing and assembly of the regulated plant pathogen Lachnellula willkommii and related sister species for the development of diagnostic species identification markers.</title>
        <authorList>
            <person name="Giroux E."/>
            <person name="Bilodeau G."/>
        </authorList>
    </citation>
    <scope>NUCLEOTIDE SEQUENCE [LARGE SCALE GENOMIC DNA]</scope>
    <source>
        <strain evidence="4 5">CBS 268.59</strain>
    </source>
</reference>
<name>A0A8T9C3C1_9HELO</name>
<dbReference type="Gene3D" id="1.20.1270.60">
    <property type="entry name" value="Arfaptin homology (AH) domain/BAR domain"/>
    <property type="match status" value="1"/>
</dbReference>
<sequence length="858" mass="93202">MDALSRKEYPAMLDHLQPAAAVTKFNERVKRIGKVNTEIADWLQQERRKVEEAYVAGLKKLARRPLQEVGGELGIFNSPWKKILASTEEIASSHYTMLSSIDKDVEQPLRDFSTTNRDMQQMATVAGNLNSIAKELTEAQEKSEKLSRKGGKASAQKVDQATSRLQNAEASWDSQAPFIFENLQALDERRLNHLRDVLTQFETHQNDCIERNRKSVEQAVSSLLEVDTSQEIKTWSTQTVAGKPMTERKARQLSTAGSTSTATIPPVSTMPPPPTPPTRGSSNVDDRSEHSSKNEKDLGKNLKSRFGTMMGKRRQSIHGGFARAPSPSKSGFIPFGGRSSDRPSPSPRASSNNLREADSRDNRLSSLAESPPPLSPVSPTNGTNGVTADSMHISGNLPGTANGTTSALTDLSDVKPPPGPPPSHLKEAQKDSDGFTVPAAMNDPISQAQMEAQDGEQPSFKLDIRQEPIPEQEADVQAALSNVSNTLRSSQMVPPSRKVGTLRGRRDVRNTIFVPSTSNPNSLEAGAQEPMPPSPNVPAGRAAALAALSSSEHHSAPSISDTNSIRSAHSLTNNPAVRHPEMHGTGLNASIIETVHASFENGTVQTAKISGEIALTYNKDISDDSPLPPDDETIRINNFPNLEVIGPNRTFIHPASSDKTDEYTIDLTPIMSKSAPTAGFTYRVHTDDTNLASQAPLFIKPQWKVFGDKANILIEYALNPASGANSLTFNNLFIVFIYNGGRATGCQTKPTGTHVKEKSLVYWRLNDVTLTTEMHKIVCRLVGAPGAMPEPSHVEARWEVQGEIGQGGSGISMSRLEPSKGKEKVDDPFADEGSPTRTWFDVPLGKKFVSGKYEAKPV</sequence>
<organism evidence="4 5">
    <name type="scientific">Lachnellula suecica</name>
    <dbReference type="NCBI Taxonomy" id="602035"/>
    <lineage>
        <taxon>Eukaryota</taxon>
        <taxon>Fungi</taxon>
        <taxon>Dikarya</taxon>
        <taxon>Ascomycota</taxon>
        <taxon>Pezizomycotina</taxon>
        <taxon>Leotiomycetes</taxon>
        <taxon>Helotiales</taxon>
        <taxon>Lachnaceae</taxon>
        <taxon>Lachnellula</taxon>
    </lineage>
</organism>
<dbReference type="GO" id="GO:0032153">
    <property type="term" value="C:cell division site"/>
    <property type="evidence" value="ECO:0007669"/>
    <property type="project" value="TreeGrafter"/>
</dbReference>
<dbReference type="InterPro" id="IPR028565">
    <property type="entry name" value="MHD"/>
</dbReference>
<evidence type="ECO:0000313" key="5">
    <source>
        <dbReference type="Proteomes" id="UP000469558"/>
    </source>
</evidence>
<feature type="compositionally biased region" description="Pro residues" evidence="2">
    <location>
        <begin position="268"/>
        <end position="277"/>
    </location>
</feature>
<dbReference type="Pfam" id="PF10291">
    <property type="entry name" value="muHD"/>
    <property type="match status" value="1"/>
</dbReference>
<evidence type="ECO:0000256" key="1">
    <source>
        <dbReference type="ARBA" id="ARBA00022583"/>
    </source>
</evidence>
<accession>A0A8T9C3C1</accession>
<comment type="caution">
    <text evidence="4">The sequence shown here is derived from an EMBL/GenBank/DDBJ whole genome shotgun (WGS) entry which is preliminary data.</text>
</comment>
<feature type="compositionally biased region" description="Basic and acidic residues" evidence="2">
    <location>
        <begin position="284"/>
        <end position="300"/>
    </location>
</feature>
<feature type="region of interest" description="Disordered" evidence="2">
    <location>
        <begin position="806"/>
        <end position="832"/>
    </location>
</feature>
<dbReference type="PROSITE" id="PS51072">
    <property type="entry name" value="MHD"/>
    <property type="match status" value="1"/>
</dbReference>
<dbReference type="InterPro" id="IPR027267">
    <property type="entry name" value="AH/BAR_dom_sf"/>
</dbReference>
<feature type="region of interest" description="Disordered" evidence="2">
    <location>
        <begin position="239"/>
        <end position="440"/>
    </location>
</feature>
<dbReference type="GO" id="GO:0030139">
    <property type="term" value="C:endocytic vesicle"/>
    <property type="evidence" value="ECO:0007669"/>
    <property type="project" value="TreeGrafter"/>
</dbReference>
<feature type="region of interest" description="Disordered" evidence="2">
    <location>
        <begin position="512"/>
        <end position="566"/>
    </location>
</feature>
<dbReference type="InterPro" id="IPR018808">
    <property type="entry name" value="Muniscin_C"/>
</dbReference>
<dbReference type="InterPro" id="IPR001060">
    <property type="entry name" value="FCH_dom"/>
</dbReference>
<feature type="compositionally biased region" description="Polar residues" evidence="2">
    <location>
        <begin position="513"/>
        <end position="522"/>
    </location>
</feature>
<dbReference type="EMBL" id="QGMK01000752">
    <property type="protein sequence ID" value="TVY78494.1"/>
    <property type="molecule type" value="Genomic_DNA"/>
</dbReference>
<evidence type="ECO:0000256" key="2">
    <source>
        <dbReference type="SAM" id="MobiDB-lite"/>
    </source>
</evidence>
<dbReference type="Proteomes" id="UP000469558">
    <property type="component" value="Unassembled WGS sequence"/>
</dbReference>
<dbReference type="CDD" id="cd07650">
    <property type="entry name" value="F-BAR_Syp1p_like"/>
    <property type="match status" value="1"/>
</dbReference>
<gene>
    <name evidence="4" type="primary">syp1</name>
    <name evidence="4" type="ORF">LSUE1_G004848</name>
</gene>
<feature type="compositionally biased region" description="Polar residues" evidence="2">
    <location>
        <begin position="252"/>
        <end position="262"/>
    </location>
</feature>
<evidence type="ECO:0000259" key="3">
    <source>
        <dbReference type="PROSITE" id="PS51072"/>
    </source>
</evidence>
<feature type="compositionally biased region" description="Basic and acidic residues" evidence="2">
    <location>
        <begin position="817"/>
        <end position="827"/>
    </location>
</feature>
<dbReference type="GO" id="GO:0032185">
    <property type="term" value="P:septin cytoskeleton organization"/>
    <property type="evidence" value="ECO:0007669"/>
    <property type="project" value="TreeGrafter"/>
</dbReference>
<dbReference type="OrthoDB" id="331602at2759"/>
<proteinExistence type="predicted"/>
<dbReference type="AlphaFoldDB" id="A0A8T9C3C1"/>
<dbReference type="CDD" id="cd09264">
    <property type="entry name" value="AP_Syp1_MHD"/>
    <property type="match status" value="1"/>
</dbReference>
<dbReference type="GO" id="GO:0005886">
    <property type="term" value="C:plasma membrane"/>
    <property type="evidence" value="ECO:0007669"/>
    <property type="project" value="TreeGrafter"/>
</dbReference>
<feature type="compositionally biased region" description="Polar residues" evidence="2">
    <location>
        <begin position="397"/>
        <end position="409"/>
    </location>
</feature>
<feature type="compositionally biased region" description="Low complexity" evidence="2">
    <location>
        <begin position="542"/>
        <end position="560"/>
    </location>
</feature>
<keyword evidence="5" id="KW-1185">Reference proteome</keyword>
<feature type="compositionally biased region" description="Basic and acidic residues" evidence="2">
    <location>
        <begin position="424"/>
        <end position="433"/>
    </location>
</feature>
<dbReference type="PANTHER" id="PTHR23065">
    <property type="entry name" value="PROLINE-SERINE-THREONINE PHOSPHATASE INTERACTING PROTEIN 1"/>
    <property type="match status" value="1"/>
</dbReference>
<keyword evidence="1" id="KW-0254">Endocytosis</keyword>
<dbReference type="SUPFAM" id="SSF103657">
    <property type="entry name" value="BAR/IMD domain-like"/>
    <property type="match status" value="1"/>
</dbReference>
<evidence type="ECO:0000313" key="4">
    <source>
        <dbReference type="EMBL" id="TVY78494.1"/>
    </source>
</evidence>
<dbReference type="GO" id="GO:0006897">
    <property type="term" value="P:endocytosis"/>
    <property type="evidence" value="ECO:0007669"/>
    <property type="project" value="UniProtKB-KW"/>
</dbReference>